<dbReference type="NCBIfam" id="TIGR00761">
    <property type="entry name" value="argB"/>
    <property type="match status" value="1"/>
</dbReference>
<dbReference type="PIRSF" id="PIRSF000728">
    <property type="entry name" value="NAGK"/>
    <property type="match status" value="1"/>
</dbReference>
<keyword evidence="6 9" id="KW-0418">Kinase</keyword>
<keyword evidence="3 9" id="KW-0028">Amino-acid biosynthesis</keyword>
<dbReference type="GO" id="GO:0005737">
    <property type="term" value="C:cytoplasm"/>
    <property type="evidence" value="ECO:0007669"/>
    <property type="project" value="UniProtKB-SubCell"/>
</dbReference>
<feature type="binding site" evidence="9">
    <location>
        <position position="186"/>
    </location>
    <ligand>
        <name>substrate</name>
    </ligand>
</feature>
<dbReference type="PANTHER" id="PTHR23342">
    <property type="entry name" value="N-ACETYLGLUTAMATE SYNTHASE"/>
    <property type="match status" value="1"/>
</dbReference>
<evidence type="ECO:0000256" key="9">
    <source>
        <dbReference type="HAMAP-Rule" id="MF_00082"/>
    </source>
</evidence>
<evidence type="ECO:0000256" key="7">
    <source>
        <dbReference type="ARBA" id="ARBA00022840"/>
    </source>
</evidence>
<comment type="catalytic activity">
    <reaction evidence="8 9">
        <text>N-acetyl-L-glutamate + ATP = N-acetyl-L-glutamyl 5-phosphate + ADP</text>
        <dbReference type="Rhea" id="RHEA:14629"/>
        <dbReference type="ChEBI" id="CHEBI:30616"/>
        <dbReference type="ChEBI" id="CHEBI:44337"/>
        <dbReference type="ChEBI" id="CHEBI:57936"/>
        <dbReference type="ChEBI" id="CHEBI:456216"/>
        <dbReference type="EC" id="2.7.2.8"/>
    </reaction>
</comment>
<keyword evidence="5 9" id="KW-0547">Nucleotide-binding</keyword>
<organism evidence="11 12">
    <name type="scientific">Algisphaera agarilytica</name>
    <dbReference type="NCBI Taxonomy" id="1385975"/>
    <lineage>
        <taxon>Bacteria</taxon>
        <taxon>Pseudomonadati</taxon>
        <taxon>Planctomycetota</taxon>
        <taxon>Phycisphaerae</taxon>
        <taxon>Phycisphaerales</taxon>
        <taxon>Phycisphaeraceae</taxon>
        <taxon>Algisphaera</taxon>
    </lineage>
</organism>
<dbReference type="GO" id="GO:0005524">
    <property type="term" value="F:ATP binding"/>
    <property type="evidence" value="ECO:0007669"/>
    <property type="project" value="UniProtKB-UniRule"/>
</dbReference>
<dbReference type="InterPro" id="IPR037528">
    <property type="entry name" value="ArgB"/>
</dbReference>
<dbReference type="Gene3D" id="3.40.1160.10">
    <property type="entry name" value="Acetylglutamate kinase-like"/>
    <property type="match status" value="1"/>
</dbReference>
<dbReference type="FunFam" id="3.40.1160.10:FF:000004">
    <property type="entry name" value="Acetylglutamate kinase"/>
    <property type="match status" value="1"/>
</dbReference>
<keyword evidence="4 9" id="KW-0808">Transferase</keyword>
<evidence type="ECO:0000256" key="1">
    <source>
        <dbReference type="ARBA" id="ARBA00004828"/>
    </source>
</evidence>
<evidence type="ECO:0000313" key="12">
    <source>
        <dbReference type="Proteomes" id="UP000541810"/>
    </source>
</evidence>
<comment type="similarity">
    <text evidence="9">Belongs to the acetylglutamate kinase family. ArgB subfamily.</text>
</comment>
<comment type="subcellular location">
    <subcellularLocation>
        <location evidence="9">Cytoplasm</location>
    </subcellularLocation>
</comment>
<dbReference type="InterPro" id="IPR001057">
    <property type="entry name" value="Glu/AcGlu_kinase"/>
</dbReference>
<evidence type="ECO:0000256" key="2">
    <source>
        <dbReference type="ARBA" id="ARBA00022571"/>
    </source>
</evidence>
<evidence type="ECO:0000256" key="5">
    <source>
        <dbReference type="ARBA" id="ARBA00022741"/>
    </source>
</evidence>
<dbReference type="InterPro" id="IPR004662">
    <property type="entry name" value="AcgluKinase_fam"/>
</dbReference>
<evidence type="ECO:0000259" key="10">
    <source>
        <dbReference type="Pfam" id="PF00696"/>
    </source>
</evidence>
<dbReference type="EMBL" id="JACHGY010000001">
    <property type="protein sequence ID" value="MBB6431228.1"/>
    <property type="molecule type" value="Genomic_DNA"/>
</dbReference>
<feature type="site" description="Transition state stabilizer" evidence="9">
    <location>
        <position position="29"/>
    </location>
</feature>
<comment type="caution">
    <text evidence="11">The sequence shown here is derived from an EMBL/GenBank/DDBJ whole genome shotgun (WGS) entry which is preliminary data.</text>
</comment>
<dbReference type="SUPFAM" id="SSF53633">
    <property type="entry name" value="Carbamate kinase-like"/>
    <property type="match status" value="1"/>
</dbReference>
<evidence type="ECO:0000256" key="3">
    <source>
        <dbReference type="ARBA" id="ARBA00022605"/>
    </source>
</evidence>
<dbReference type="EC" id="2.7.2.8" evidence="9"/>
<gene>
    <name evidence="9" type="primary">argB</name>
    <name evidence="11" type="ORF">HNQ40_003034</name>
</gene>
<proteinExistence type="inferred from homology"/>
<keyword evidence="2 9" id="KW-0055">Arginine biosynthesis</keyword>
<evidence type="ECO:0000256" key="8">
    <source>
        <dbReference type="ARBA" id="ARBA00048141"/>
    </source>
</evidence>
<dbReference type="GO" id="GO:0003991">
    <property type="term" value="F:acetylglutamate kinase activity"/>
    <property type="evidence" value="ECO:0007669"/>
    <property type="project" value="UniProtKB-UniRule"/>
</dbReference>
<keyword evidence="9" id="KW-0963">Cytoplasm</keyword>
<evidence type="ECO:0000256" key="6">
    <source>
        <dbReference type="ARBA" id="ARBA00022777"/>
    </source>
</evidence>
<dbReference type="InterPro" id="IPR036393">
    <property type="entry name" value="AceGlu_kinase-like_sf"/>
</dbReference>
<reference evidence="11 12" key="1">
    <citation type="submission" date="2020-08" db="EMBL/GenBank/DDBJ databases">
        <title>Genomic Encyclopedia of Type Strains, Phase IV (KMG-IV): sequencing the most valuable type-strain genomes for metagenomic binning, comparative biology and taxonomic classification.</title>
        <authorList>
            <person name="Goeker M."/>
        </authorList>
    </citation>
    <scope>NUCLEOTIDE SEQUENCE [LARGE SCALE GENOMIC DNA]</scope>
    <source>
        <strain evidence="11 12">DSM 103725</strain>
    </source>
</reference>
<feature type="domain" description="Aspartate/glutamate/uridylate kinase" evidence="10">
    <location>
        <begin position="25"/>
        <end position="267"/>
    </location>
</feature>
<name>A0A7X0H8I5_9BACT</name>
<dbReference type="RefSeq" id="WP_184678712.1">
    <property type="nucleotide sequence ID" value="NZ_JACHGY010000001.1"/>
</dbReference>
<comment type="pathway">
    <text evidence="1 9">Amino-acid biosynthesis; L-arginine biosynthesis; N(2)-acetyl-L-ornithine from L-glutamate: step 2/4.</text>
</comment>
<dbReference type="Pfam" id="PF00696">
    <property type="entry name" value="AA_kinase"/>
    <property type="match status" value="1"/>
</dbReference>
<feature type="site" description="Transition state stabilizer" evidence="9">
    <location>
        <position position="248"/>
    </location>
</feature>
<dbReference type="Proteomes" id="UP000541810">
    <property type="component" value="Unassembled WGS sequence"/>
</dbReference>
<keyword evidence="7 9" id="KW-0067">ATP-binding</keyword>
<dbReference type="HAMAP" id="MF_00082">
    <property type="entry name" value="ArgB"/>
    <property type="match status" value="1"/>
</dbReference>
<dbReference type="InterPro" id="IPR001048">
    <property type="entry name" value="Asp/Glu/Uridylate_kinase"/>
</dbReference>
<dbReference type="PRINTS" id="PR00474">
    <property type="entry name" value="GLU5KINASE"/>
</dbReference>
<dbReference type="AlphaFoldDB" id="A0A7X0H8I5"/>
<accession>A0A7X0H8I5</accession>
<sequence>MQHAIDKAAALVEAHAYIRQFAGAVVVVKIGGSIMDEPDTLASLVQDVCFMASVGMRPIMVHGGGKAINAAMGQAGLEAQFVQGRRYTDDRTLAIAEHVLVNQINKGIVETVGTYGAKGLGLHSLSSCVVFGKVLKLDGEEGRKIDIGLVGEVERVNAEVLSAVLDAGIIPVIAPIARDAAGGKLNINADSVAGHVAAAINAEKLVLVSDTHGIRRSEDVNDLASHLTRAEIDELIQSGIISAGMLPKVEASLTAVGAGVRKAHIIDGRIPHSLLLEVYTESGIGTEIVL</sequence>
<evidence type="ECO:0000313" key="11">
    <source>
        <dbReference type="EMBL" id="MBB6431228.1"/>
    </source>
</evidence>
<dbReference type="GO" id="GO:0042450">
    <property type="term" value="P:L-arginine biosynthetic process via ornithine"/>
    <property type="evidence" value="ECO:0007669"/>
    <property type="project" value="UniProtKB-UniRule"/>
</dbReference>
<keyword evidence="12" id="KW-1185">Reference proteome</keyword>
<feature type="binding site" evidence="9">
    <location>
        <begin position="64"/>
        <end position="65"/>
    </location>
    <ligand>
        <name>substrate</name>
    </ligand>
</feature>
<comment type="function">
    <text evidence="9">Catalyzes the ATP-dependent phosphorylation of N-acetyl-L-glutamate.</text>
</comment>
<protein>
    <recommendedName>
        <fullName evidence="9">Acetylglutamate kinase</fullName>
        <ecNumber evidence="9">2.7.2.8</ecNumber>
    </recommendedName>
    <alternativeName>
        <fullName evidence="9">N-acetyl-L-glutamate 5-phosphotransferase</fullName>
    </alternativeName>
    <alternativeName>
        <fullName evidence="9">NAG kinase</fullName>
        <shortName evidence="9">NAGK</shortName>
    </alternativeName>
</protein>
<feature type="binding site" evidence="9">
    <location>
        <position position="86"/>
    </location>
    <ligand>
        <name>substrate</name>
    </ligand>
</feature>
<dbReference type="PANTHER" id="PTHR23342:SF0">
    <property type="entry name" value="N-ACETYLGLUTAMATE SYNTHASE, MITOCHONDRIAL"/>
    <property type="match status" value="1"/>
</dbReference>
<dbReference type="UniPathway" id="UPA00068">
    <property type="reaction ID" value="UER00107"/>
</dbReference>
<evidence type="ECO:0000256" key="4">
    <source>
        <dbReference type="ARBA" id="ARBA00022679"/>
    </source>
</evidence>